<dbReference type="Proteomes" id="UP000231655">
    <property type="component" value="Unassembled WGS sequence"/>
</dbReference>
<reference evidence="1 4" key="2">
    <citation type="journal article" date="2018" name="Int. J. Syst. Evol. Microbiol.">
        <title>Pseudooceanicola lipolyticus sp. nov., a marine alphaproteobacterium, reclassification of Oceanicola flagellatus as Pseudooceanicola flagellatus comb. nov. and emended description of the genus Pseudooceanicola.</title>
        <authorList>
            <person name="Huang M.-M."/>
            <person name="Guo L.-L."/>
            <person name="Wu Y.-H."/>
            <person name="Lai Q.-L."/>
            <person name="Shao Z.-Z."/>
            <person name="Wang C.-S."/>
            <person name="Wu M."/>
            <person name="Xu X.-W."/>
        </authorList>
    </citation>
    <scope>NUCLEOTIDE SEQUENCE [LARGE SCALE GENOMIC DNA]</scope>
    <source>
        <strain evidence="1 4">Ar-45</strain>
    </source>
</reference>
<name>A0A285IRZ0_9RHOB</name>
<dbReference type="RefSeq" id="WP_097145670.1">
    <property type="nucleotide sequence ID" value="NZ_OBEA01000003.1"/>
</dbReference>
<evidence type="ECO:0000313" key="3">
    <source>
        <dbReference type="Proteomes" id="UP000231655"/>
    </source>
</evidence>
<protein>
    <submittedName>
        <fullName evidence="2">Uncharacterized protein</fullName>
    </submittedName>
</protein>
<reference evidence="2 3" key="1">
    <citation type="submission" date="2017-09" db="EMBL/GenBank/DDBJ databases">
        <authorList>
            <person name="Ehlers B."/>
            <person name="Leendertz F.H."/>
        </authorList>
    </citation>
    <scope>NUCLEOTIDE SEQUENCE [LARGE SCALE GENOMIC DNA]</scope>
    <source>
        <strain evidence="2 3">CGMCC 1.12662</strain>
    </source>
</reference>
<organism evidence="2 3">
    <name type="scientific">Pseudooceanicola antarcticus</name>
    <dbReference type="NCBI Taxonomy" id="1247613"/>
    <lineage>
        <taxon>Bacteria</taxon>
        <taxon>Pseudomonadati</taxon>
        <taxon>Pseudomonadota</taxon>
        <taxon>Alphaproteobacteria</taxon>
        <taxon>Rhodobacterales</taxon>
        <taxon>Paracoccaceae</taxon>
        <taxon>Pseudooceanicola</taxon>
    </lineage>
</organism>
<dbReference type="Proteomes" id="UP000231702">
    <property type="component" value="Unassembled WGS sequence"/>
</dbReference>
<gene>
    <name evidence="1" type="ORF">CVM39_01985</name>
    <name evidence="2" type="ORF">SAMN06297129_1931</name>
</gene>
<proteinExistence type="predicted"/>
<dbReference type="EMBL" id="OBEA01000003">
    <property type="protein sequence ID" value="SNY50734.1"/>
    <property type="molecule type" value="Genomic_DNA"/>
</dbReference>
<keyword evidence="4" id="KW-1185">Reference proteome</keyword>
<evidence type="ECO:0000313" key="4">
    <source>
        <dbReference type="Proteomes" id="UP000231702"/>
    </source>
</evidence>
<accession>A0A285IRZ0</accession>
<sequence length="137" mass="15855">MSTDLPPYFFRIRDNGAAVFRVSSEDRQRRLGMEQIAVANIRNGDIKPHGDRDLGPEDIAAIRTWMEERREVLAAREMDDIFRAVDHLNQTAHWAQTKASEEALEAVTDSLLMAMHDLRQVLVRKRADRLLRDRSQD</sequence>
<dbReference type="AlphaFoldDB" id="A0A285IRZ0"/>
<evidence type="ECO:0000313" key="1">
    <source>
        <dbReference type="EMBL" id="PJE31894.1"/>
    </source>
</evidence>
<evidence type="ECO:0000313" key="2">
    <source>
        <dbReference type="EMBL" id="SNY50734.1"/>
    </source>
</evidence>
<dbReference type="OrthoDB" id="7849247at2"/>
<dbReference type="EMBL" id="PGTD01000007">
    <property type="protein sequence ID" value="PJE31894.1"/>
    <property type="molecule type" value="Genomic_DNA"/>
</dbReference>